<reference evidence="13 14" key="1">
    <citation type="submission" date="2016-10" db="EMBL/GenBank/DDBJ databases">
        <authorList>
            <person name="Varghese N."/>
            <person name="Submissions S."/>
        </authorList>
    </citation>
    <scope>NUCLEOTIDE SEQUENCE [LARGE SCALE GENOMIC DNA]</scope>
    <source>
        <strain evidence="13 14">FF3</strain>
    </source>
</reference>
<keyword evidence="14" id="KW-1185">Reference proteome</keyword>
<keyword evidence="8 13" id="KW-0418">Kinase</keyword>
<dbReference type="InterPro" id="IPR005467">
    <property type="entry name" value="His_kinase_dom"/>
</dbReference>
<name>A0A975W8F2_9RHOB</name>
<proteinExistence type="predicted"/>
<gene>
    <name evidence="13" type="ORF">SAMN04487940_103184</name>
</gene>
<evidence type="ECO:0000313" key="13">
    <source>
        <dbReference type="EMBL" id="SEJ08823.1"/>
    </source>
</evidence>
<dbReference type="GO" id="GO:0016036">
    <property type="term" value="P:cellular response to phosphate starvation"/>
    <property type="evidence" value="ECO:0007669"/>
    <property type="project" value="TreeGrafter"/>
</dbReference>
<dbReference type="PANTHER" id="PTHR45453">
    <property type="entry name" value="PHOSPHATE REGULON SENSOR PROTEIN PHOR"/>
    <property type="match status" value="1"/>
</dbReference>
<dbReference type="SMART" id="SM00388">
    <property type="entry name" value="HisKA"/>
    <property type="match status" value="1"/>
</dbReference>
<dbReference type="InterPro" id="IPR003661">
    <property type="entry name" value="HisK_dim/P_dom"/>
</dbReference>
<evidence type="ECO:0000256" key="5">
    <source>
        <dbReference type="ARBA" id="ARBA00022553"/>
    </source>
</evidence>
<evidence type="ECO:0000256" key="9">
    <source>
        <dbReference type="ARBA" id="ARBA00022840"/>
    </source>
</evidence>
<dbReference type="FunFam" id="3.30.565.10:FF:000006">
    <property type="entry name" value="Sensor histidine kinase WalK"/>
    <property type="match status" value="1"/>
</dbReference>
<keyword evidence="7" id="KW-0547">Nucleotide-binding</keyword>
<dbReference type="Proteomes" id="UP000182932">
    <property type="component" value="Unassembled WGS sequence"/>
</dbReference>
<keyword evidence="10" id="KW-0902">Two-component regulatory system</keyword>
<dbReference type="GO" id="GO:0005524">
    <property type="term" value="F:ATP binding"/>
    <property type="evidence" value="ECO:0007669"/>
    <property type="project" value="UniProtKB-KW"/>
</dbReference>
<evidence type="ECO:0000256" key="2">
    <source>
        <dbReference type="ARBA" id="ARBA00004236"/>
    </source>
</evidence>
<evidence type="ECO:0000256" key="11">
    <source>
        <dbReference type="ARBA" id="ARBA00023136"/>
    </source>
</evidence>
<comment type="caution">
    <text evidence="13">The sequence shown here is derived from an EMBL/GenBank/DDBJ whole genome shotgun (WGS) entry which is preliminary data.</text>
</comment>
<dbReference type="Pfam" id="PF00512">
    <property type="entry name" value="HisKA"/>
    <property type="match status" value="1"/>
</dbReference>
<evidence type="ECO:0000256" key="3">
    <source>
        <dbReference type="ARBA" id="ARBA00012438"/>
    </source>
</evidence>
<feature type="domain" description="Histidine kinase" evidence="12">
    <location>
        <begin position="124"/>
        <end position="348"/>
    </location>
</feature>
<dbReference type="GeneID" id="80817543"/>
<evidence type="ECO:0000256" key="6">
    <source>
        <dbReference type="ARBA" id="ARBA00022679"/>
    </source>
</evidence>
<dbReference type="SUPFAM" id="SSF47384">
    <property type="entry name" value="Homodimeric domain of signal transducing histidine kinase"/>
    <property type="match status" value="1"/>
</dbReference>
<evidence type="ECO:0000256" key="4">
    <source>
        <dbReference type="ARBA" id="ARBA00022475"/>
    </source>
</evidence>
<dbReference type="SUPFAM" id="SSF55874">
    <property type="entry name" value="ATPase domain of HSP90 chaperone/DNA topoisomerase II/histidine kinase"/>
    <property type="match status" value="1"/>
</dbReference>
<dbReference type="Pfam" id="PF02518">
    <property type="entry name" value="HATPase_c"/>
    <property type="match status" value="1"/>
</dbReference>
<dbReference type="InterPro" id="IPR035965">
    <property type="entry name" value="PAS-like_dom_sf"/>
</dbReference>
<dbReference type="GO" id="GO:0004721">
    <property type="term" value="F:phosphoprotein phosphatase activity"/>
    <property type="evidence" value="ECO:0007669"/>
    <property type="project" value="TreeGrafter"/>
</dbReference>
<dbReference type="NCBIfam" id="TIGR00229">
    <property type="entry name" value="sensory_box"/>
    <property type="match status" value="1"/>
</dbReference>
<keyword evidence="5" id="KW-0597">Phosphoprotein</keyword>
<comment type="subcellular location">
    <subcellularLocation>
        <location evidence="2">Cell membrane</location>
    </subcellularLocation>
</comment>
<keyword evidence="6" id="KW-0808">Transferase</keyword>
<evidence type="ECO:0000256" key="7">
    <source>
        <dbReference type="ARBA" id="ARBA00022741"/>
    </source>
</evidence>
<dbReference type="InterPro" id="IPR036097">
    <property type="entry name" value="HisK_dim/P_sf"/>
</dbReference>
<protein>
    <recommendedName>
        <fullName evidence="3">histidine kinase</fullName>
        <ecNumber evidence="3">2.7.13.3</ecNumber>
    </recommendedName>
</protein>
<dbReference type="AlphaFoldDB" id="A0A975W8F2"/>
<dbReference type="InterPro" id="IPR000014">
    <property type="entry name" value="PAS"/>
</dbReference>
<keyword evidence="9" id="KW-0067">ATP-binding</keyword>
<sequence length="348" mass="38346">MTDARELLQSVVDALPQPMVVIGDDERIHHVNGPALRLVGNNAVGRHFITALRQPSLLDTVEATLRDHAPRQTSFLTREDGQDVTYAIRCAAIHRGDRHGVLLSFEDVTDVEAASQMRRDFVANVSHELKTPLTALLGFIETILHGPAREDAAARDRFLGIMEAEAERMNRLVGDLLSLNRVEATERMRPTSRIDLAVLLTSVVKSLSGIAGDAGLEIRADVPEPPVSVPGDADQLRQVLTNLIENAIKYGAEGKRIDVRLTPPAYHPRMRCDAVELVVRDFGPGFDPVHIPRLTERFYRVDSHRSRQMGGTGLGLAIVKHIIGRHRGRIQIESEPGQGAAFRVLLPA</sequence>
<evidence type="ECO:0000256" key="8">
    <source>
        <dbReference type="ARBA" id="ARBA00022777"/>
    </source>
</evidence>
<dbReference type="Gene3D" id="3.30.450.20">
    <property type="entry name" value="PAS domain"/>
    <property type="match status" value="1"/>
</dbReference>
<keyword evidence="4" id="KW-1003">Cell membrane</keyword>
<evidence type="ECO:0000256" key="10">
    <source>
        <dbReference type="ARBA" id="ARBA00023012"/>
    </source>
</evidence>
<dbReference type="PANTHER" id="PTHR45453:SF1">
    <property type="entry name" value="PHOSPHATE REGULON SENSOR PROTEIN PHOR"/>
    <property type="match status" value="1"/>
</dbReference>
<dbReference type="InterPro" id="IPR036890">
    <property type="entry name" value="HATPase_C_sf"/>
</dbReference>
<dbReference type="SUPFAM" id="SSF55785">
    <property type="entry name" value="PYP-like sensor domain (PAS domain)"/>
    <property type="match status" value="1"/>
</dbReference>
<keyword evidence="11" id="KW-0472">Membrane</keyword>
<dbReference type="EMBL" id="FNYY01000003">
    <property type="protein sequence ID" value="SEJ08823.1"/>
    <property type="molecule type" value="Genomic_DNA"/>
</dbReference>
<dbReference type="GO" id="GO:0005886">
    <property type="term" value="C:plasma membrane"/>
    <property type="evidence" value="ECO:0007669"/>
    <property type="project" value="UniProtKB-SubCell"/>
</dbReference>
<comment type="catalytic activity">
    <reaction evidence="1">
        <text>ATP + protein L-histidine = ADP + protein N-phospho-L-histidine.</text>
        <dbReference type="EC" id="2.7.13.3"/>
    </reaction>
</comment>
<dbReference type="InterPro" id="IPR003594">
    <property type="entry name" value="HATPase_dom"/>
</dbReference>
<dbReference type="InterPro" id="IPR050351">
    <property type="entry name" value="BphY/WalK/GraS-like"/>
</dbReference>
<dbReference type="PROSITE" id="PS50109">
    <property type="entry name" value="HIS_KIN"/>
    <property type="match status" value="1"/>
</dbReference>
<dbReference type="EC" id="2.7.13.3" evidence="3"/>
<dbReference type="GO" id="GO:0000155">
    <property type="term" value="F:phosphorelay sensor kinase activity"/>
    <property type="evidence" value="ECO:0007669"/>
    <property type="project" value="InterPro"/>
</dbReference>
<dbReference type="CDD" id="cd00082">
    <property type="entry name" value="HisKA"/>
    <property type="match status" value="1"/>
</dbReference>
<dbReference type="Gene3D" id="1.10.287.130">
    <property type="match status" value="1"/>
</dbReference>
<dbReference type="InterPro" id="IPR004358">
    <property type="entry name" value="Sig_transdc_His_kin-like_C"/>
</dbReference>
<evidence type="ECO:0000259" key="12">
    <source>
        <dbReference type="PROSITE" id="PS50109"/>
    </source>
</evidence>
<dbReference type="SMART" id="SM00387">
    <property type="entry name" value="HATPase_c"/>
    <property type="match status" value="1"/>
</dbReference>
<dbReference type="RefSeq" id="WP_048531746.1">
    <property type="nucleotide sequence ID" value="NZ_CATLQZ010000015.1"/>
</dbReference>
<evidence type="ECO:0000313" key="14">
    <source>
        <dbReference type="Proteomes" id="UP000182932"/>
    </source>
</evidence>
<evidence type="ECO:0000256" key="1">
    <source>
        <dbReference type="ARBA" id="ARBA00000085"/>
    </source>
</evidence>
<dbReference type="PRINTS" id="PR00344">
    <property type="entry name" value="BCTRLSENSOR"/>
</dbReference>
<dbReference type="Gene3D" id="3.30.565.10">
    <property type="entry name" value="Histidine kinase-like ATPase, C-terminal domain"/>
    <property type="match status" value="1"/>
</dbReference>
<dbReference type="Pfam" id="PF13188">
    <property type="entry name" value="PAS_8"/>
    <property type="match status" value="1"/>
</dbReference>
<dbReference type="FunFam" id="1.10.287.130:FF:000008">
    <property type="entry name" value="Two-component sensor histidine kinase"/>
    <property type="match status" value="1"/>
</dbReference>
<organism evidence="13 14">
    <name type="scientific">Marinovum algicola</name>
    <dbReference type="NCBI Taxonomy" id="42444"/>
    <lineage>
        <taxon>Bacteria</taxon>
        <taxon>Pseudomonadati</taxon>
        <taxon>Pseudomonadota</taxon>
        <taxon>Alphaproteobacteria</taxon>
        <taxon>Rhodobacterales</taxon>
        <taxon>Roseobacteraceae</taxon>
        <taxon>Marinovum</taxon>
    </lineage>
</organism>
<accession>A0A975W8F2</accession>